<organism evidence="14 15">
    <name type="scientific">Cicer arietinum</name>
    <name type="common">Chickpea</name>
    <name type="synonym">Garbanzo</name>
    <dbReference type="NCBI Taxonomy" id="3827"/>
    <lineage>
        <taxon>Eukaryota</taxon>
        <taxon>Viridiplantae</taxon>
        <taxon>Streptophyta</taxon>
        <taxon>Embryophyta</taxon>
        <taxon>Tracheophyta</taxon>
        <taxon>Spermatophyta</taxon>
        <taxon>Magnoliopsida</taxon>
        <taxon>eudicotyledons</taxon>
        <taxon>Gunneridae</taxon>
        <taxon>Pentapetalae</taxon>
        <taxon>rosids</taxon>
        <taxon>fabids</taxon>
        <taxon>Fabales</taxon>
        <taxon>Fabaceae</taxon>
        <taxon>Papilionoideae</taxon>
        <taxon>50 kb inversion clade</taxon>
        <taxon>NPAAA clade</taxon>
        <taxon>Hologalegina</taxon>
        <taxon>IRL clade</taxon>
        <taxon>Cicereae</taxon>
        <taxon>Cicer</taxon>
    </lineage>
</organism>
<feature type="transmembrane region" description="Helical" evidence="10">
    <location>
        <begin position="316"/>
        <end position="335"/>
    </location>
</feature>
<dbReference type="Proteomes" id="UP000087171">
    <property type="component" value="Chromosome Ca4"/>
</dbReference>
<keyword evidence="5" id="KW-0630">Potassium</keyword>
<dbReference type="InterPro" id="IPR057291">
    <property type="entry name" value="CHX17_2nd"/>
</dbReference>
<reference evidence="15" key="2">
    <citation type="submission" date="2025-08" db="UniProtKB">
        <authorList>
            <consortium name="RefSeq"/>
        </authorList>
    </citation>
    <scope>IDENTIFICATION</scope>
    <source>
        <tissue evidence="15">Etiolated seedlings</tissue>
    </source>
</reference>
<feature type="transmembrane region" description="Helical" evidence="10">
    <location>
        <begin position="199"/>
        <end position="222"/>
    </location>
</feature>
<sequence>MEMSYFACYNVTLSASNKIWMTDDVMIKRIPLLSLQIAYNILASRLFYFILKPLHVPLIVAQMLAGFALSPTLFGRFEQVFTLFYGQHGILAIETFSNLGIMYYVFLSGLEMNSETILRSRKKGTSIAVAGIVTSMLFGVGLFTLQHKLEDNEDMISRKPNKQNQAYLFWCLALSVTGFPVLARILANLKLLYTKLGKDALTAAMLTDVYGWVLFTLLIPYSNNGGKPYLSAITTLLFIVFCFTVVRPILVPIIEHKTSTNTWRKSHILDVLMGVFICSYITDFLGTHPIVGAFVFGLILPHGKFADMVMEMSDDFVSGILCPAFFSGFGFRLNLPYLWKQQNSGLMLLIMLLLCIPKVLSSLIVTFFFGMPARDGLAIGLLLNTKGIMAVILLNVAWDKRILEPYAFMVMMMAIIVMTVIVSPLINAIYKPKFRFMQSQLRTVQKLRFDMELRVVACVHNAKQSYGMIKVLEAINASRVSPVHVSAVHLVELTRHGTAILVSQMDNTIGSQAEFETITDIFEGFTQQYNAVRFDTSSVVSSYATIHEDINNVAEEKRASIILLPFHKEYITSESSIEINNNEHCEINKNVLQQAPCSVGIFVDRGLGSLSKTNMRIITIFIGGSDDREALSIAWRMARHSETQLHVVRILLLGKAAEKAKELKTSKTKSNGMLSTVMDDVMQKELDEEYILSFRLKAVNNNDSIVYSEREVHSDKSEEIPTLLNEIDKPGYDLYVVGQGSGKNSPVFLRLLKWCDHPELGVIGDILASTSFGTHSSVLIVQQYLPGRKRVVRKCHREIKSGPEIL</sequence>
<evidence type="ECO:0000313" key="14">
    <source>
        <dbReference type="Proteomes" id="UP000087171"/>
    </source>
</evidence>
<dbReference type="RefSeq" id="XP_004497791.3">
    <property type="nucleotide sequence ID" value="XM_004497734.3"/>
</dbReference>
<evidence type="ECO:0000256" key="5">
    <source>
        <dbReference type="ARBA" id="ARBA00022958"/>
    </source>
</evidence>
<dbReference type="Gene3D" id="1.20.1530.20">
    <property type="match status" value="1"/>
</dbReference>
<comment type="subcellular location">
    <subcellularLocation>
        <location evidence="1">Membrane</location>
        <topology evidence="1">Multi-pass membrane protein</topology>
    </subcellularLocation>
</comment>
<evidence type="ECO:0000259" key="11">
    <source>
        <dbReference type="Pfam" id="PF00999"/>
    </source>
</evidence>
<dbReference type="PANTHER" id="PTHR32468">
    <property type="entry name" value="CATION/H + ANTIPORTER"/>
    <property type="match status" value="1"/>
</dbReference>
<dbReference type="Pfam" id="PF23259">
    <property type="entry name" value="CHX17_C"/>
    <property type="match status" value="1"/>
</dbReference>
<dbReference type="AlphaFoldDB" id="A0A1S2Y1D3"/>
<dbReference type="GO" id="GO:0015297">
    <property type="term" value="F:antiporter activity"/>
    <property type="evidence" value="ECO:0007669"/>
    <property type="project" value="InterPro"/>
</dbReference>
<evidence type="ECO:0000259" key="13">
    <source>
        <dbReference type="Pfam" id="PF23259"/>
    </source>
</evidence>
<proteinExistence type="inferred from homology"/>
<feature type="domain" description="Cation/H+ exchanger transmembrane" evidence="11">
    <location>
        <begin position="44"/>
        <end position="425"/>
    </location>
</feature>
<feature type="transmembrane region" description="Helical" evidence="10">
    <location>
        <begin position="83"/>
        <end position="106"/>
    </location>
</feature>
<dbReference type="Pfam" id="PF00999">
    <property type="entry name" value="Na_H_Exchanger"/>
    <property type="match status" value="1"/>
</dbReference>
<keyword evidence="7" id="KW-0406">Ion transport</keyword>
<feature type="domain" description="Cation/H(+) antiporter C-terminal" evidence="13">
    <location>
        <begin position="618"/>
        <end position="784"/>
    </location>
</feature>
<keyword evidence="4 10" id="KW-0812">Transmembrane</keyword>
<feature type="transmembrane region" description="Helical" evidence="10">
    <location>
        <begin position="167"/>
        <end position="187"/>
    </location>
</feature>
<feature type="domain" description="Cation/H(+) antiporter central" evidence="12">
    <location>
        <begin position="486"/>
        <end position="611"/>
    </location>
</feature>
<evidence type="ECO:0000256" key="1">
    <source>
        <dbReference type="ARBA" id="ARBA00004141"/>
    </source>
</evidence>
<evidence type="ECO:0000256" key="8">
    <source>
        <dbReference type="ARBA" id="ARBA00023136"/>
    </source>
</evidence>
<dbReference type="OrthoDB" id="1412231at2759"/>
<comment type="similarity">
    <text evidence="9">Belongs to the monovalent cation:proton antiporter 2 (CPA2) transporter (TC 2.A.37) family. CHX (TC 2.A.37.4) subfamily.</text>
</comment>
<dbReference type="eggNOG" id="KOG1650">
    <property type="taxonomic scope" value="Eukaryota"/>
</dbReference>
<dbReference type="InterPro" id="IPR050794">
    <property type="entry name" value="CPA2_transporter"/>
</dbReference>
<keyword evidence="2" id="KW-0813">Transport</keyword>
<feature type="transmembrane region" description="Helical" evidence="10">
    <location>
        <begin position="410"/>
        <end position="430"/>
    </location>
</feature>
<evidence type="ECO:0000256" key="4">
    <source>
        <dbReference type="ARBA" id="ARBA00022692"/>
    </source>
</evidence>
<keyword evidence="3" id="KW-0633">Potassium transport</keyword>
<keyword evidence="8 10" id="KW-0472">Membrane</keyword>
<dbReference type="InterPro" id="IPR038770">
    <property type="entry name" value="Na+/solute_symporter_sf"/>
</dbReference>
<protein>
    <submittedName>
        <fullName evidence="15">Cation/H(+) antiporter 15-like</fullName>
    </submittedName>
</protein>
<feature type="transmembrane region" description="Helical" evidence="10">
    <location>
        <begin position="271"/>
        <end position="296"/>
    </location>
</feature>
<keyword evidence="6 10" id="KW-1133">Transmembrane helix</keyword>
<keyword evidence="14" id="KW-1185">Reference proteome</keyword>
<dbReference type="GO" id="GO:0006885">
    <property type="term" value="P:regulation of pH"/>
    <property type="evidence" value="ECO:0007669"/>
    <property type="project" value="TreeGrafter"/>
</dbReference>
<feature type="transmembrane region" description="Helical" evidence="10">
    <location>
        <begin position="127"/>
        <end position="147"/>
    </location>
</feature>
<evidence type="ECO:0000256" key="3">
    <source>
        <dbReference type="ARBA" id="ARBA00022538"/>
    </source>
</evidence>
<dbReference type="InterPro" id="IPR057290">
    <property type="entry name" value="CHX17_C"/>
</dbReference>
<dbReference type="GO" id="GO:0016020">
    <property type="term" value="C:membrane"/>
    <property type="evidence" value="ECO:0007669"/>
    <property type="project" value="UniProtKB-SubCell"/>
</dbReference>
<evidence type="ECO:0000256" key="7">
    <source>
        <dbReference type="ARBA" id="ARBA00023065"/>
    </source>
</evidence>
<dbReference type="GO" id="GO:0006813">
    <property type="term" value="P:potassium ion transport"/>
    <property type="evidence" value="ECO:0007669"/>
    <property type="project" value="UniProtKB-KW"/>
</dbReference>
<evidence type="ECO:0000256" key="9">
    <source>
        <dbReference type="ARBA" id="ARBA00038341"/>
    </source>
</evidence>
<feature type="transmembrane region" description="Helical" evidence="10">
    <location>
        <begin position="377"/>
        <end position="398"/>
    </location>
</feature>
<reference evidence="14" key="1">
    <citation type="journal article" date="2013" name="Nat. Biotechnol.">
        <title>Draft genome sequence of chickpea (Cicer arietinum) provides a resource for trait improvement.</title>
        <authorList>
            <person name="Varshney R.K."/>
            <person name="Song C."/>
            <person name="Saxena R.K."/>
            <person name="Azam S."/>
            <person name="Yu S."/>
            <person name="Sharpe A.G."/>
            <person name="Cannon S."/>
            <person name="Baek J."/>
            <person name="Rosen B.D."/>
            <person name="Tar'an B."/>
            <person name="Millan T."/>
            <person name="Zhang X."/>
            <person name="Ramsay L.D."/>
            <person name="Iwata A."/>
            <person name="Wang Y."/>
            <person name="Nelson W."/>
            <person name="Farmer A.D."/>
            <person name="Gaur P.M."/>
            <person name="Soderlund C."/>
            <person name="Penmetsa R.V."/>
            <person name="Xu C."/>
            <person name="Bharti A.K."/>
            <person name="He W."/>
            <person name="Winter P."/>
            <person name="Zhao S."/>
            <person name="Hane J.K."/>
            <person name="Carrasquilla-Garcia N."/>
            <person name="Condie J.A."/>
            <person name="Upadhyaya H.D."/>
            <person name="Luo M.C."/>
            <person name="Thudi M."/>
            <person name="Gowda C.L."/>
            <person name="Singh N.P."/>
            <person name="Lichtenzveig J."/>
            <person name="Gali K.K."/>
            <person name="Rubio J."/>
            <person name="Nadarajan N."/>
            <person name="Dolezel J."/>
            <person name="Bansal K.C."/>
            <person name="Xu X."/>
            <person name="Edwards D."/>
            <person name="Zhang G."/>
            <person name="Kahl G."/>
            <person name="Gil J."/>
            <person name="Singh K.B."/>
            <person name="Datta S.K."/>
            <person name="Jackson S.A."/>
            <person name="Wang J."/>
            <person name="Cook D.R."/>
        </authorList>
    </citation>
    <scope>NUCLEOTIDE SEQUENCE [LARGE SCALE GENOMIC DNA]</scope>
    <source>
        <strain evidence="14">cv. CDC Frontier</strain>
    </source>
</reference>
<feature type="transmembrane region" description="Helical" evidence="10">
    <location>
        <begin position="347"/>
        <end position="371"/>
    </location>
</feature>
<evidence type="ECO:0000256" key="10">
    <source>
        <dbReference type="SAM" id="Phobius"/>
    </source>
</evidence>
<evidence type="ECO:0000313" key="15">
    <source>
        <dbReference type="RefSeq" id="XP_004497791.3"/>
    </source>
</evidence>
<accession>A0A1S2Y1D3</accession>
<dbReference type="InterPro" id="IPR006153">
    <property type="entry name" value="Cation/H_exchanger_TM"/>
</dbReference>
<dbReference type="PANTHER" id="PTHR32468:SF166">
    <property type="entry name" value="CATION_H+ EXCHANGER 3"/>
    <property type="match status" value="1"/>
</dbReference>
<feature type="transmembrane region" description="Helical" evidence="10">
    <location>
        <begin position="228"/>
        <end position="250"/>
    </location>
</feature>
<dbReference type="GO" id="GO:1902600">
    <property type="term" value="P:proton transmembrane transport"/>
    <property type="evidence" value="ECO:0007669"/>
    <property type="project" value="InterPro"/>
</dbReference>
<feature type="transmembrane region" description="Helical" evidence="10">
    <location>
        <begin position="58"/>
        <end position="77"/>
    </location>
</feature>
<dbReference type="PaxDb" id="3827-XP_004497791.1"/>
<evidence type="ECO:0000256" key="2">
    <source>
        <dbReference type="ARBA" id="ARBA00022448"/>
    </source>
</evidence>
<evidence type="ECO:0000256" key="6">
    <source>
        <dbReference type="ARBA" id="ARBA00022989"/>
    </source>
</evidence>
<dbReference type="GO" id="GO:0012505">
    <property type="term" value="C:endomembrane system"/>
    <property type="evidence" value="ECO:0007669"/>
    <property type="project" value="TreeGrafter"/>
</dbReference>
<dbReference type="KEGG" id="cam:101505217"/>
<evidence type="ECO:0000259" key="12">
    <source>
        <dbReference type="Pfam" id="PF23256"/>
    </source>
</evidence>
<dbReference type="GeneID" id="101505217"/>
<dbReference type="Pfam" id="PF23256">
    <property type="entry name" value="CHX17_2nd"/>
    <property type="match status" value="1"/>
</dbReference>
<name>A0A1S2Y1D3_CICAR</name>
<gene>
    <name evidence="15" type="primary">LOC101505217</name>
</gene>